<evidence type="ECO:0000313" key="6">
    <source>
        <dbReference type="Proteomes" id="UP001642482"/>
    </source>
</evidence>
<dbReference type="InterPro" id="IPR019775">
    <property type="entry name" value="WD40_repeat_CS"/>
</dbReference>
<dbReference type="InterPro" id="IPR007111">
    <property type="entry name" value="NACHT_NTPase"/>
</dbReference>
<dbReference type="Pfam" id="PF17100">
    <property type="entry name" value="NACHT_N"/>
    <property type="match status" value="1"/>
</dbReference>
<feature type="repeat" description="WD" evidence="3">
    <location>
        <begin position="1140"/>
        <end position="1181"/>
    </location>
</feature>
<dbReference type="PROSITE" id="PS50837">
    <property type="entry name" value="NACHT"/>
    <property type="match status" value="1"/>
</dbReference>
<accession>A0ABP0AXL4</accession>
<feature type="repeat" description="WD" evidence="3">
    <location>
        <begin position="888"/>
        <end position="929"/>
    </location>
</feature>
<organism evidence="5 6">
    <name type="scientific">Sporothrix eucalyptigena</name>
    <dbReference type="NCBI Taxonomy" id="1812306"/>
    <lineage>
        <taxon>Eukaryota</taxon>
        <taxon>Fungi</taxon>
        <taxon>Dikarya</taxon>
        <taxon>Ascomycota</taxon>
        <taxon>Pezizomycotina</taxon>
        <taxon>Sordariomycetes</taxon>
        <taxon>Sordariomycetidae</taxon>
        <taxon>Ophiostomatales</taxon>
        <taxon>Ophiostomataceae</taxon>
        <taxon>Sporothrix</taxon>
    </lineage>
</organism>
<evidence type="ECO:0000313" key="5">
    <source>
        <dbReference type="EMBL" id="CAK7211996.1"/>
    </source>
</evidence>
<dbReference type="InterPro" id="IPR001680">
    <property type="entry name" value="WD40_rpt"/>
</dbReference>
<feature type="repeat" description="WD" evidence="3">
    <location>
        <begin position="1182"/>
        <end position="1223"/>
    </location>
</feature>
<keyword evidence="1 3" id="KW-0853">WD repeat</keyword>
<keyword evidence="2" id="KW-0677">Repeat</keyword>
<feature type="repeat" description="WD" evidence="3">
    <location>
        <begin position="930"/>
        <end position="972"/>
    </location>
</feature>
<dbReference type="SUPFAM" id="SSF52540">
    <property type="entry name" value="P-loop containing nucleoside triphosphate hydrolases"/>
    <property type="match status" value="1"/>
</dbReference>
<keyword evidence="6" id="KW-1185">Reference proteome</keyword>
<feature type="repeat" description="WD" evidence="3">
    <location>
        <begin position="1349"/>
        <end position="1383"/>
    </location>
</feature>
<name>A0ABP0AXL4_9PEZI</name>
<feature type="repeat" description="WD" evidence="3">
    <location>
        <begin position="1307"/>
        <end position="1348"/>
    </location>
</feature>
<proteinExistence type="predicted"/>
<sequence length="1383" mass="150925">MADNPATSLARSFWDKAYDALAAEKESPIPKYEDVVLKGLLEDDPKAAKTSDTLTHHEKLDLISKLGLKHIEERQVKVTVKGHEIRLEDAVASAANAVKGTMDFVSAAVGSLPYAAVVIAGVSLVLPLLTNPPAAEAANQDGFARVTTNMEYYIGMEPMLLGGDITPGLRSNLEERLVGFYKLIIDFQVRSVLRFYRRRAKNFLLGVINYEGWDKKLQAITDEENDLVSRFKTVLSAGQHQQLQALVEYSRQCATSVDRLGLNLGQQIDVLTQISDRYKDAGDRTCLQDLRTTNPCHDKIRIEETRGGLLADSYRWILESQGFLDWRESKESKLLWIRSDPGKGKTMLLCGIINELQAATKLVDPDSSSLMSYFFCQATDTRLNSASAVLRGLIFMLVAQQPALLPILREQYDDAGASLFTDANSWTALTEIFKNIIKDLGSRDPAPQNVYLFIDALDECGTATEGQGNASDDSDSQYDQLIQLLNFLIVSTASKSVQIKCIVTSRNWHVIEEQMNVAENKVQLSLELNENSVLSAVEAYIRYKVDQLTKAKSYDEATKSEVLQYLVANADGTFLWVALVCQRLASPQVARRHTAKILEQSPPGLDGFYKRMLQIIEKATMDKDIYFQVLAFVSLASRPLALKELMALVQSFQDVGDNEEDHIEIIESCGSFLALRNNIVYWVHKSAKDFFGGSAAAQIYPSGIKKEHKKLFQGALFNLQSVLRRNIGSLPGVGSTVDKATGDALTPVQYSCVHWVDHFLASLASSAGPADLEDSDAIYGFFQSKFLNWLEALSLLGSVPSGVVALGKLRELDENAAENLNNFVADAFRFLLNSQVVITAAPLQVYASALLFCPNQSQVYQTFKVDAPDWVEVVCSGPVDRDSSLQMLEGHSDFVKALAFSPDGKRIVSGSDDATVKIWDLASNACVLTLKGHKSKIKSVAFSPLDGKHIASGSVDCTIMLWDAVSGRPVYTFEGHKDKVKSIAFSPSGKLLASGSKDNTIKLWDVTVLGACKNTLEGHSAAVLSVAFSPDNKCLVSGARDATIRLWSMATATCIRTIKLEKQWPIRSVTFSPDGKQLAAAAGGGISIWDTASSECVTVLECFGRGALAYSPDGKSVAINAVDRTLQIWDIAAKMCTRTFRGHIFGVASLAFTTDGKRIASGSLDQTIRIWDVASATSTDAVEGHTGGITSLVFSPDGKQGASGSEDCTVRIWDTESGMNVHTLLGHGDSVDILSFSSDGKKFASASFDGTMKIWETTSFECVRTLQCGNTMICIELSSDGKRLASAALDKLIKVWDTETGAEIHTLQGHTDHVKCANFSPDGSRLASGSLDQTIRVWDMVSGSCMHTLKGHNAMPFTVAFSSDGNYIVSAPLNEFAKIWNAS</sequence>
<dbReference type="PROSITE" id="PS00678">
    <property type="entry name" value="WD_REPEATS_1"/>
    <property type="match status" value="6"/>
</dbReference>
<evidence type="ECO:0000256" key="2">
    <source>
        <dbReference type="ARBA" id="ARBA00022737"/>
    </source>
</evidence>
<gene>
    <name evidence="5" type="ORF">SEUCBS140593_001354</name>
</gene>
<dbReference type="EMBL" id="CAWUHD010000008">
    <property type="protein sequence ID" value="CAK7211996.1"/>
    <property type="molecule type" value="Genomic_DNA"/>
</dbReference>
<feature type="repeat" description="WD" evidence="3">
    <location>
        <begin position="1275"/>
        <end position="1306"/>
    </location>
</feature>
<evidence type="ECO:0000256" key="1">
    <source>
        <dbReference type="ARBA" id="ARBA00022574"/>
    </source>
</evidence>
<dbReference type="CDD" id="cd00200">
    <property type="entry name" value="WD40"/>
    <property type="match status" value="2"/>
</dbReference>
<feature type="repeat" description="WD" evidence="3">
    <location>
        <begin position="1224"/>
        <end position="1265"/>
    </location>
</feature>
<dbReference type="SUPFAM" id="SSF50998">
    <property type="entry name" value="Quinoprotein alcohol dehydrogenase-like"/>
    <property type="match status" value="2"/>
</dbReference>
<protein>
    <recommendedName>
        <fullName evidence="4">NACHT domain-containing protein</fullName>
    </recommendedName>
</protein>
<dbReference type="InterPro" id="IPR011047">
    <property type="entry name" value="Quinoprotein_ADH-like_sf"/>
</dbReference>
<dbReference type="PANTHER" id="PTHR19848">
    <property type="entry name" value="WD40 REPEAT PROTEIN"/>
    <property type="match status" value="1"/>
</dbReference>
<dbReference type="SMART" id="SM00320">
    <property type="entry name" value="WD40"/>
    <property type="match status" value="12"/>
</dbReference>
<dbReference type="Gene3D" id="3.40.50.300">
    <property type="entry name" value="P-loop containing nucleotide triphosphate hydrolases"/>
    <property type="match status" value="1"/>
</dbReference>
<feature type="repeat" description="WD" evidence="3">
    <location>
        <begin position="1016"/>
        <end position="1057"/>
    </location>
</feature>
<dbReference type="PANTHER" id="PTHR19848:SF8">
    <property type="entry name" value="F-BOX AND WD REPEAT DOMAIN CONTAINING 7"/>
    <property type="match status" value="1"/>
</dbReference>
<dbReference type="InterPro" id="IPR031359">
    <property type="entry name" value="NACHT_N"/>
</dbReference>
<dbReference type="PRINTS" id="PR00320">
    <property type="entry name" value="GPROTEINBRPT"/>
</dbReference>
<feature type="repeat" description="WD" evidence="3">
    <location>
        <begin position="973"/>
        <end position="1006"/>
    </location>
</feature>
<comment type="caution">
    <text evidence="5">The sequence shown here is derived from an EMBL/GenBank/DDBJ whole genome shotgun (WGS) entry which is preliminary data.</text>
</comment>
<dbReference type="Pfam" id="PF00400">
    <property type="entry name" value="WD40"/>
    <property type="match status" value="11"/>
</dbReference>
<dbReference type="Gene3D" id="2.130.10.10">
    <property type="entry name" value="YVTN repeat-like/Quinoprotein amine dehydrogenase"/>
    <property type="match status" value="4"/>
</dbReference>
<dbReference type="InterPro" id="IPR020472">
    <property type="entry name" value="WD40_PAC1"/>
</dbReference>
<dbReference type="Pfam" id="PF24883">
    <property type="entry name" value="NPHP3_N"/>
    <property type="match status" value="1"/>
</dbReference>
<dbReference type="PROSITE" id="PS50082">
    <property type="entry name" value="WD_REPEATS_2"/>
    <property type="match status" value="11"/>
</dbReference>
<feature type="repeat" description="WD" evidence="3">
    <location>
        <begin position="1107"/>
        <end position="1139"/>
    </location>
</feature>
<evidence type="ECO:0000259" key="4">
    <source>
        <dbReference type="PROSITE" id="PS50837"/>
    </source>
</evidence>
<reference evidence="5 6" key="1">
    <citation type="submission" date="2024-01" db="EMBL/GenBank/DDBJ databases">
        <authorList>
            <person name="Allen C."/>
            <person name="Tagirdzhanova G."/>
        </authorList>
    </citation>
    <scope>NUCLEOTIDE SEQUENCE [LARGE SCALE GENOMIC DNA]</scope>
</reference>
<dbReference type="PROSITE" id="PS50294">
    <property type="entry name" value="WD_REPEATS_REGION"/>
    <property type="match status" value="9"/>
</dbReference>
<evidence type="ECO:0000256" key="3">
    <source>
        <dbReference type="PROSITE-ProRule" id="PRU00221"/>
    </source>
</evidence>
<feature type="domain" description="NACHT" evidence="4">
    <location>
        <begin position="333"/>
        <end position="582"/>
    </location>
</feature>
<dbReference type="InterPro" id="IPR015943">
    <property type="entry name" value="WD40/YVTN_repeat-like_dom_sf"/>
</dbReference>
<dbReference type="InterPro" id="IPR056884">
    <property type="entry name" value="NPHP3-like_N"/>
</dbReference>
<dbReference type="InterPro" id="IPR027417">
    <property type="entry name" value="P-loop_NTPase"/>
</dbReference>
<dbReference type="Proteomes" id="UP001642482">
    <property type="component" value="Unassembled WGS sequence"/>
</dbReference>